<keyword evidence="6" id="KW-0479">Metal-binding</keyword>
<dbReference type="eggNOG" id="arCOG01100">
    <property type="taxonomic scope" value="Archaea"/>
</dbReference>
<keyword evidence="9" id="KW-0411">Iron-sulfur</keyword>
<evidence type="ECO:0000256" key="13">
    <source>
        <dbReference type="ARBA" id="ARBA00048150"/>
    </source>
</evidence>
<evidence type="ECO:0000313" key="16">
    <source>
        <dbReference type="Proteomes" id="UP000009231"/>
    </source>
</evidence>
<keyword evidence="16" id="KW-1185">Reference proteome</keyword>
<gene>
    <name evidence="15" type="ordered locus">MSWAN_0172</name>
</gene>
<evidence type="ECO:0000256" key="12">
    <source>
        <dbReference type="ARBA" id="ARBA00030295"/>
    </source>
</evidence>
<name>F6D1J0_METPW</name>
<dbReference type="KEGG" id="mew:MSWAN_0172"/>
<evidence type="ECO:0000313" key="15">
    <source>
        <dbReference type="EMBL" id="AEG17218.1"/>
    </source>
</evidence>
<dbReference type="STRING" id="868131.MSWAN_0172"/>
<comment type="subunit">
    <text evidence="11">Heterodimer of subunit A (variable subunit) and subunit B (catalytic subunit). Heterodimeric FTR forms a complex with ferredoxin and thioredoxin.</text>
</comment>
<protein>
    <recommendedName>
        <fullName evidence="4">ferredoxin:thioredoxin reductase</fullName>
        <ecNumber evidence="4">1.8.7.2</ecNumber>
    </recommendedName>
    <alternativeName>
        <fullName evidence="12">Ferredoxin-thioredoxin reductase subunit B</fullName>
    </alternativeName>
</protein>
<dbReference type="Proteomes" id="UP000009231">
    <property type="component" value="Chromosome"/>
</dbReference>
<comment type="catalytic activity">
    <reaction evidence="13">
        <text>[thioredoxin]-disulfide + 2 reduced [2Fe-2S]-[ferredoxin] + 2 H(+) = [thioredoxin]-dithiol + 2 oxidized [2Fe-2S]-[ferredoxin]</text>
        <dbReference type="Rhea" id="RHEA:42336"/>
        <dbReference type="Rhea" id="RHEA-COMP:10000"/>
        <dbReference type="Rhea" id="RHEA-COMP:10001"/>
        <dbReference type="Rhea" id="RHEA-COMP:10698"/>
        <dbReference type="Rhea" id="RHEA-COMP:10700"/>
        <dbReference type="ChEBI" id="CHEBI:15378"/>
        <dbReference type="ChEBI" id="CHEBI:29950"/>
        <dbReference type="ChEBI" id="CHEBI:33737"/>
        <dbReference type="ChEBI" id="CHEBI:33738"/>
        <dbReference type="ChEBI" id="CHEBI:50058"/>
        <dbReference type="EC" id="1.8.7.2"/>
    </reaction>
</comment>
<comment type="cofactor">
    <cofactor evidence="1">
        <name>[4Fe-4S] cluster</name>
        <dbReference type="ChEBI" id="CHEBI:49883"/>
    </cofactor>
</comment>
<organism evidence="15 16">
    <name type="scientific">Methanobacterium paludis (strain DSM 25820 / JCM 18151 / SWAN1)</name>
    <dbReference type="NCBI Taxonomy" id="868131"/>
    <lineage>
        <taxon>Archaea</taxon>
        <taxon>Methanobacteriati</taxon>
        <taxon>Methanobacteriota</taxon>
        <taxon>Methanomada group</taxon>
        <taxon>Methanobacteria</taxon>
        <taxon>Methanobacteriales</taxon>
        <taxon>Methanobacteriaceae</taxon>
        <taxon>Methanobacterium</taxon>
    </lineage>
</organism>
<evidence type="ECO:0000256" key="2">
    <source>
        <dbReference type="ARBA" id="ARBA00003945"/>
    </source>
</evidence>
<feature type="domain" description="Rubredoxin-like" evidence="14">
    <location>
        <begin position="139"/>
        <end position="173"/>
    </location>
</feature>
<dbReference type="InterPro" id="IPR048574">
    <property type="entry name" value="RUBY_RBDX"/>
</dbReference>
<evidence type="ECO:0000256" key="8">
    <source>
        <dbReference type="ARBA" id="ARBA00023004"/>
    </source>
</evidence>
<dbReference type="GeneID" id="10667650"/>
<dbReference type="PANTHER" id="PTHR35113:SF1">
    <property type="entry name" value="FERREDOXIN-THIOREDOXIN REDUCTASE CATALYTIC CHAIN, CHLOROPLASTIC"/>
    <property type="match status" value="1"/>
</dbReference>
<dbReference type="InterPro" id="IPR024934">
    <property type="entry name" value="Rubredoxin-like_dom"/>
</dbReference>
<evidence type="ECO:0000256" key="9">
    <source>
        <dbReference type="ARBA" id="ARBA00023014"/>
    </source>
</evidence>
<evidence type="ECO:0000256" key="4">
    <source>
        <dbReference type="ARBA" id="ARBA00012358"/>
    </source>
</evidence>
<dbReference type="PANTHER" id="PTHR35113">
    <property type="entry name" value="FERREDOXIN-THIOREDOXIN REDUCTASE CATALYTIC CHAIN, CHLOROPLASTIC"/>
    <property type="match status" value="1"/>
</dbReference>
<dbReference type="InterPro" id="IPR036644">
    <property type="entry name" value="FTR_bsu_sf"/>
</dbReference>
<dbReference type="SUPFAM" id="SSF57802">
    <property type="entry name" value="Rubredoxin-like"/>
    <property type="match status" value="1"/>
</dbReference>
<dbReference type="Pfam" id="PF21349">
    <property type="entry name" value="RUBY_RBDX"/>
    <property type="match status" value="1"/>
</dbReference>
<sequence>MSGVSDITDDEVDVFYKKLKKQIESVGYHLNPDVDFTKELLRSIIVNEKRYGYGACPCRLASGDKTEDYDIVCPCDYRDPDLTDYGACYCGLYVSGKILSGEDKLTSIPERRPSPDERVEERAKLKAQQATETISTLKMPVWRCKVCGYLCAREEPPEICPICKVSKVRFERFI</sequence>
<evidence type="ECO:0000256" key="10">
    <source>
        <dbReference type="ARBA" id="ARBA00023157"/>
    </source>
</evidence>
<keyword evidence="5" id="KW-0004">4Fe-4S</keyword>
<comment type="similarity">
    <text evidence="3">Belongs to the ferredoxin thioredoxin reductase beta subunit family.</text>
</comment>
<accession>F6D1J0</accession>
<dbReference type="SUPFAM" id="SSF57662">
    <property type="entry name" value="Ferredoxin thioredoxin reductase (FTR), catalytic beta chain"/>
    <property type="match status" value="1"/>
</dbReference>
<comment type="function">
    <text evidence="2">Catalytic subunit of the ferredoxin-thioredoxin reductase (FTR), which catalyzes the two-electron reduction of thioredoxins by the electrons provided by reduced ferredoxin.</text>
</comment>
<evidence type="ECO:0000259" key="14">
    <source>
        <dbReference type="PROSITE" id="PS50903"/>
    </source>
</evidence>
<dbReference type="GO" id="GO:0016730">
    <property type="term" value="F:oxidoreductase activity, acting on iron-sulfur proteins as donors"/>
    <property type="evidence" value="ECO:0007669"/>
    <property type="project" value="InterPro"/>
</dbReference>
<dbReference type="OrthoDB" id="45654at2157"/>
<dbReference type="EMBL" id="CP002772">
    <property type="protein sequence ID" value="AEG17218.1"/>
    <property type="molecule type" value="Genomic_DNA"/>
</dbReference>
<dbReference type="Gene3D" id="2.20.28.10">
    <property type="match status" value="1"/>
</dbReference>
<dbReference type="Gene3D" id="3.90.460.10">
    <property type="entry name" value="Ferredoxin thioredoxin reductase catalytic beta subunit"/>
    <property type="match status" value="1"/>
</dbReference>
<keyword evidence="10" id="KW-1015">Disulfide bond</keyword>
<dbReference type="Pfam" id="PF02943">
    <property type="entry name" value="FeThRed_B"/>
    <property type="match status" value="1"/>
</dbReference>
<evidence type="ECO:0000256" key="3">
    <source>
        <dbReference type="ARBA" id="ARBA00007941"/>
    </source>
</evidence>
<evidence type="ECO:0000256" key="11">
    <source>
        <dbReference type="ARBA" id="ARBA00026011"/>
    </source>
</evidence>
<dbReference type="InterPro" id="IPR004209">
    <property type="entry name" value="FTR_bsu"/>
</dbReference>
<dbReference type="EC" id="1.8.7.2" evidence="4"/>
<dbReference type="AlphaFoldDB" id="F6D1J0"/>
<dbReference type="RefSeq" id="WP_013824720.1">
    <property type="nucleotide sequence ID" value="NC_015574.1"/>
</dbReference>
<dbReference type="GO" id="GO:0051539">
    <property type="term" value="F:4 iron, 4 sulfur cluster binding"/>
    <property type="evidence" value="ECO:0007669"/>
    <property type="project" value="UniProtKB-KW"/>
</dbReference>
<dbReference type="PROSITE" id="PS50903">
    <property type="entry name" value="RUBREDOXIN_LIKE"/>
    <property type="match status" value="1"/>
</dbReference>
<evidence type="ECO:0000256" key="6">
    <source>
        <dbReference type="ARBA" id="ARBA00022723"/>
    </source>
</evidence>
<dbReference type="HOGENOM" id="CLU_1536690_0_0_2"/>
<evidence type="ECO:0000256" key="5">
    <source>
        <dbReference type="ARBA" id="ARBA00022485"/>
    </source>
</evidence>
<evidence type="ECO:0000256" key="7">
    <source>
        <dbReference type="ARBA" id="ARBA00023002"/>
    </source>
</evidence>
<keyword evidence="8" id="KW-0408">Iron</keyword>
<proteinExistence type="inferred from homology"/>
<reference evidence="15 16" key="1">
    <citation type="journal article" date="2014" name="Int. J. Syst. Evol. Microbiol.">
        <title>Methanobacterium paludis sp. nov. and a novel strain of Methanobacterium lacus isolated from northern peatlands.</title>
        <authorList>
            <person name="Cadillo-Quiroz H."/>
            <person name="Brauer S.L."/>
            <person name="Goodson N."/>
            <person name="Yavitt J.B."/>
            <person name="Zinder S.H."/>
        </authorList>
    </citation>
    <scope>NUCLEOTIDE SEQUENCE [LARGE SCALE GENOMIC DNA]</scope>
    <source>
        <strain evidence="16">DSM 25820 / JCM 18151 / SWAN1</strain>
    </source>
</reference>
<keyword evidence="7" id="KW-0560">Oxidoreductase</keyword>
<dbReference type="GO" id="GO:0005506">
    <property type="term" value="F:iron ion binding"/>
    <property type="evidence" value="ECO:0007669"/>
    <property type="project" value="InterPro"/>
</dbReference>
<evidence type="ECO:0000256" key="1">
    <source>
        <dbReference type="ARBA" id="ARBA00001966"/>
    </source>
</evidence>